<gene>
    <name evidence="1" type="ORF">Godav_021067</name>
</gene>
<evidence type="ECO:0000313" key="2">
    <source>
        <dbReference type="Proteomes" id="UP000593561"/>
    </source>
</evidence>
<dbReference type="EMBL" id="JABFAC010000003">
    <property type="protein sequence ID" value="MBA0608910.1"/>
    <property type="molecule type" value="Genomic_DNA"/>
</dbReference>
<organism evidence="1 2">
    <name type="scientific">Gossypium davidsonii</name>
    <name type="common">Davidson's cotton</name>
    <name type="synonym">Gossypium klotzschianum subsp. davidsonii</name>
    <dbReference type="NCBI Taxonomy" id="34287"/>
    <lineage>
        <taxon>Eukaryota</taxon>
        <taxon>Viridiplantae</taxon>
        <taxon>Streptophyta</taxon>
        <taxon>Embryophyta</taxon>
        <taxon>Tracheophyta</taxon>
        <taxon>Spermatophyta</taxon>
        <taxon>Magnoliopsida</taxon>
        <taxon>eudicotyledons</taxon>
        <taxon>Gunneridae</taxon>
        <taxon>Pentapetalae</taxon>
        <taxon>rosids</taxon>
        <taxon>malvids</taxon>
        <taxon>Malvales</taxon>
        <taxon>Malvaceae</taxon>
        <taxon>Malvoideae</taxon>
        <taxon>Gossypium</taxon>
    </lineage>
</organism>
<dbReference type="Proteomes" id="UP000593561">
    <property type="component" value="Unassembled WGS sequence"/>
</dbReference>
<sequence length="38" mass="4468">MTRDTCNRKNHDEIPSDDKEQDVTFENIVGMIIFNINN</sequence>
<name>A0A7J8R5S4_GOSDV</name>
<evidence type="ECO:0000313" key="1">
    <source>
        <dbReference type="EMBL" id="MBA0608910.1"/>
    </source>
</evidence>
<dbReference type="AlphaFoldDB" id="A0A7J8R5S4"/>
<reference evidence="1 2" key="1">
    <citation type="journal article" date="2019" name="Genome Biol. Evol.">
        <title>Insights into the evolution of the New World diploid cottons (Gossypium, subgenus Houzingenia) based on genome sequencing.</title>
        <authorList>
            <person name="Grover C.E."/>
            <person name="Arick M.A. 2nd"/>
            <person name="Thrash A."/>
            <person name="Conover J.L."/>
            <person name="Sanders W.S."/>
            <person name="Peterson D.G."/>
            <person name="Frelichowski J.E."/>
            <person name="Scheffler J.A."/>
            <person name="Scheffler B.E."/>
            <person name="Wendel J.F."/>
        </authorList>
    </citation>
    <scope>NUCLEOTIDE SEQUENCE [LARGE SCALE GENOMIC DNA]</scope>
    <source>
        <strain evidence="1">27</strain>
        <tissue evidence="1">Leaf</tissue>
    </source>
</reference>
<accession>A0A7J8R5S4</accession>
<protein>
    <submittedName>
        <fullName evidence="1">Uncharacterized protein</fullName>
    </submittedName>
</protein>
<proteinExistence type="predicted"/>
<comment type="caution">
    <text evidence="1">The sequence shown here is derived from an EMBL/GenBank/DDBJ whole genome shotgun (WGS) entry which is preliminary data.</text>
</comment>
<keyword evidence="2" id="KW-1185">Reference proteome</keyword>